<organism evidence="3 4">
    <name type="scientific">Portunus trituberculatus</name>
    <name type="common">Swimming crab</name>
    <name type="synonym">Neptunus trituberculatus</name>
    <dbReference type="NCBI Taxonomy" id="210409"/>
    <lineage>
        <taxon>Eukaryota</taxon>
        <taxon>Metazoa</taxon>
        <taxon>Ecdysozoa</taxon>
        <taxon>Arthropoda</taxon>
        <taxon>Crustacea</taxon>
        <taxon>Multicrustacea</taxon>
        <taxon>Malacostraca</taxon>
        <taxon>Eumalacostraca</taxon>
        <taxon>Eucarida</taxon>
        <taxon>Decapoda</taxon>
        <taxon>Pleocyemata</taxon>
        <taxon>Brachyura</taxon>
        <taxon>Eubrachyura</taxon>
        <taxon>Portunoidea</taxon>
        <taxon>Portunidae</taxon>
        <taxon>Portuninae</taxon>
        <taxon>Portunus</taxon>
    </lineage>
</organism>
<evidence type="ECO:0000313" key="3">
    <source>
        <dbReference type="EMBL" id="MPC41083.1"/>
    </source>
</evidence>
<evidence type="ECO:0000256" key="2">
    <source>
        <dbReference type="SAM" id="Phobius"/>
    </source>
</evidence>
<dbReference type="EMBL" id="VSRR010004919">
    <property type="protein sequence ID" value="MPC41083.1"/>
    <property type="molecule type" value="Genomic_DNA"/>
</dbReference>
<accession>A0A5B7F7M1</accession>
<keyword evidence="2" id="KW-0472">Membrane</keyword>
<protein>
    <submittedName>
        <fullName evidence="3">Uncharacterized protein</fullName>
    </submittedName>
</protein>
<dbReference type="AlphaFoldDB" id="A0A5B7F7M1"/>
<keyword evidence="4" id="KW-1185">Reference proteome</keyword>
<feature type="compositionally biased region" description="Basic and acidic residues" evidence="1">
    <location>
        <begin position="29"/>
        <end position="38"/>
    </location>
</feature>
<keyword evidence="2" id="KW-1133">Transmembrane helix</keyword>
<evidence type="ECO:0000256" key="1">
    <source>
        <dbReference type="SAM" id="MobiDB-lite"/>
    </source>
</evidence>
<keyword evidence="2" id="KW-0812">Transmembrane</keyword>
<feature type="region of interest" description="Disordered" evidence="1">
    <location>
        <begin position="29"/>
        <end position="67"/>
    </location>
</feature>
<reference evidence="3 4" key="1">
    <citation type="submission" date="2019-05" db="EMBL/GenBank/DDBJ databases">
        <title>Another draft genome of Portunus trituberculatus and its Hox gene families provides insights of decapod evolution.</title>
        <authorList>
            <person name="Jeong J.-H."/>
            <person name="Song I."/>
            <person name="Kim S."/>
            <person name="Choi T."/>
            <person name="Kim D."/>
            <person name="Ryu S."/>
            <person name="Kim W."/>
        </authorList>
    </citation>
    <scope>NUCLEOTIDE SEQUENCE [LARGE SCALE GENOMIC DNA]</scope>
    <source>
        <tissue evidence="3">Muscle</tissue>
    </source>
</reference>
<evidence type="ECO:0000313" key="4">
    <source>
        <dbReference type="Proteomes" id="UP000324222"/>
    </source>
</evidence>
<gene>
    <name evidence="3" type="ORF">E2C01_034663</name>
</gene>
<sequence>MVVVTVFMVVVVVVVVVVVIKPYRGVPRQERCDPERGGDTSTQEPFLGPDSCSRTLNRHHSPVLTVH</sequence>
<proteinExistence type="predicted"/>
<feature type="transmembrane region" description="Helical" evidence="2">
    <location>
        <begin position="6"/>
        <end position="23"/>
    </location>
</feature>
<dbReference type="Proteomes" id="UP000324222">
    <property type="component" value="Unassembled WGS sequence"/>
</dbReference>
<name>A0A5B7F7M1_PORTR</name>
<comment type="caution">
    <text evidence="3">The sequence shown here is derived from an EMBL/GenBank/DDBJ whole genome shotgun (WGS) entry which is preliminary data.</text>
</comment>